<comment type="catalytic activity">
    <reaction evidence="3 4">
        <text>N-[(R)-4-phosphopantothenoyl]-L-cysteine + H(+) = (R)-4'-phosphopantetheine + CO2</text>
        <dbReference type="Rhea" id="RHEA:16793"/>
        <dbReference type="ChEBI" id="CHEBI:15378"/>
        <dbReference type="ChEBI" id="CHEBI:16526"/>
        <dbReference type="ChEBI" id="CHEBI:59458"/>
        <dbReference type="ChEBI" id="CHEBI:61723"/>
        <dbReference type="EC" id="4.1.1.36"/>
    </reaction>
</comment>
<keyword evidence="3" id="KW-0479">Metal-binding</keyword>
<dbReference type="GO" id="GO:0004633">
    <property type="term" value="F:phosphopantothenoylcysteine decarboxylase activity"/>
    <property type="evidence" value="ECO:0007669"/>
    <property type="project" value="UniProtKB-UniRule"/>
</dbReference>
<keyword evidence="1 3" id="KW-0210">Decarboxylase</keyword>
<protein>
    <recommendedName>
        <fullName evidence="3">Coenzyme A biosynthesis bifunctional protein CoaBC</fullName>
    </recommendedName>
    <alternativeName>
        <fullName evidence="3">DNA/pantothenate metabolism flavoprotein</fullName>
    </alternativeName>
    <alternativeName>
        <fullName evidence="3">Phosphopantothenoylcysteine synthetase/decarboxylase</fullName>
        <shortName evidence="3">PPCS-PPCDC</shortName>
    </alternativeName>
    <domain>
        <recommendedName>
            <fullName evidence="3">Phosphopantothenoylcysteine decarboxylase</fullName>
            <shortName evidence="3">PPC decarboxylase</shortName>
            <shortName evidence="3">PPC-DC</shortName>
            <ecNumber evidence="3">4.1.1.36</ecNumber>
        </recommendedName>
        <alternativeName>
            <fullName evidence="3">CoaC</fullName>
        </alternativeName>
    </domain>
    <domain>
        <recommendedName>
            <fullName evidence="3">Phosphopantothenate--cysteine ligase</fullName>
            <ecNumber evidence="3">6.3.2.5</ecNumber>
        </recommendedName>
        <alternativeName>
            <fullName evidence="3">CoaB</fullName>
        </alternativeName>
        <alternativeName>
            <fullName evidence="3">Phosphopantothenoylcysteine synthetase</fullName>
            <shortName evidence="3">PPC synthetase</shortName>
            <shortName evidence="3">PPC-S</shortName>
        </alternativeName>
    </domain>
</protein>
<dbReference type="UniPathway" id="UPA00241">
    <property type="reaction ID" value="UER00353"/>
</dbReference>
<dbReference type="RefSeq" id="WP_114569213.1">
    <property type="nucleotide sequence ID" value="NZ_CABMMS010000007.1"/>
</dbReference>
<dbReference type="Gene3D" id="3.40.50.10300">
    <property type="entry name" value="CoaB-like"/>
    <property type="match status" value="1"/>
</dbReference>
<dbReference type="AlphaFoldDB" id="A0A369LWC4"/>
<comment type="caution">
    <text evidence="3">Lacks conserved residue(s) required for the propagation of feature annotation.</text>
</comment>
<sequence>MAREEGAAAPAPQKTVLVGVTGCIAAYKSCEIVRLLQKAGVRAKVVMTEHATEFVGPTTFRALTREPVAVGLFDDPADPIHHVSLAQEADCFVIAPCTANVIAKIANGLADDLLTTTALACTCPLVVAPAMNVHMYENPATRYNLGKLHIRGARIVEAGDGYLACGDVGRGRLAEPADIVAAVLEELDMRRDLAGRRVMVTAGPTVEPIDPVRYLTNRSSGKTGYALARAAAARGADVTLVSGPVALPEPEGVRTVHVETAREMLSAAQEAFATADVAVFSAAVADMRPREAAARKLKKGEADVLLGTIELVENPDILATLGAAKRPGQVVVGFAAETDDVVANAQRKLSSKHADLIVGNEVGGGRAFGTDDNEVWFVTAEETYGLPLMPKDRLADRILDVAASFLP</sequence>
<feature type="binding site" evidence="3">
    <location>
        <position position="348"/>
    </location>
    <ligand>
        <name>CTP</name>
        <dbReference type="ChEBI" id="CHEBI:37563"/>
    </ligand>
</feature>
<comment type="catalytic activity">
    <reaction evidence="3 4">
        <text>(R)-4'-phosphopantothenate + L-cysteine + CTP = N-[(R)-4-phosphopantothenoyl]-L-cysteine + CMP + diphosphate + H(+)</text>
        <dbReference type="Rhea" id="RHEA:19397"/>
        <dbReference type="ChEBI" id="CHEBI:10986"/>
        <dbReference type="ChEBI" id="CHEBI:15378"/>
        <dbReference type="ChEBI" id="CHEBI:33019"/>
        <dbReference type="ChEBI" id="CHEBI:35235"/>
        <dbReference type="ChEBI" id="CHEBI:37563"/>
        <dbReference type="ChEBI" id="CHEBI:59458"/>
        <dbReference type="ChEBI" id="CHEBI:60377"/>
        <dbReference type="EC" id="6.3.2.5"/>
    </reaction>
</comment>
<comment type="caution">
    <text evidence="7">The sequence shown here is derived from an EMBL/GenBank/DDBJ whole genome shotgun (WGS) entry which is preliminary data.</text>
</comment>
<keyword evidence="3 4" id="KW-0436">Ligase</keyword>
<dbReference type="GO" id="GO:0015937">
    <property type="term" value="P:coenzyme A biosynthetic process"/>
    <property type="evidence" value="ECO:0007669"/>
    <property type="project" value="UniProtKB-UniRule"/>
</dbReference>
<feature type="region of interest" description="Phosphopantothenoylcysteine decarboxylase" evidence="3">
    <location>
        <begin position="1"/>
        <end position="197"/>
    </location>
</feature>
<dbReference type="PANTHER" id="PTHR14359">
    <property type="entry name" value="HOMO-OLIGOMERIC FLAVIN CONTAINING CYS DECARBOXYLASE FAMILY"/>
    <property type="match status" value="1"/>
</dbReference>
<keyword evidence="3" id="KW-0511">Multifunctional enzyme</keyword>
<keyword evidence="3 4" id="KW-0288">FMN</keyword>
<evidence type="ECO:0000313" key="7">
    <source>
        <dbReference type="EMBL" id="RDB63462.1"/>
    </source>
</evidence>
<comment type="cofactor">
    <cofactor evidence="3">
        <name>FMN</name>
        <dbReference type="ChEBI" id="CHEBI:58210"/>
    </cofactor>
    <text evidence="3">Binds 1 FMN per subunit.</text>
</comment>
<dbReference type="SUPFAM" id="SSF102645">
    <property type="entry name" value="CoaB-like"/>
    <property type="match status" value="1"/>
</dbReference>
<keyword evidence="3" id="KW-0460">Magnesium</keyword>
<dbReference type="PANTHER" id="PTHR14359:SF6">
    <property type="entry name" value="PHOSPHOPANTOTHENOYLCYSTEINE DECARBOXYLASE"/>
    <property type="match status" value="1"/>
</dbReference>
<comment type="pathway">
    <text evidence="3 4">Cofactor biosynthesis; coenzyme A biosynthesis; CoA from (R)-pantothenate: step 2/5.</text>
</comment>
<keyword evidence="2 3" id="KW-0456">Lyase</keyword>
<feature type="domain" description="DNA/pantothenate metabolism flavoprotein C-terminal" evidence="6">
    <location>
        <begin position="193"/>
        <end position="403"/>
    </location>
</feature>
<dbReference type="EMBL" id="PPTS01000007">
    <property type="protein sequence ID" value="RDB63462.1"/>
    <property type="molecule type" value="Genomic_DNA"/>
</dbReference>
<keyword evidence="3 4" id="KW-0285">Flavoprotein</keyword>
<feature type="binding site" evidence="3">
    <location>
        <position position="286"/>
    </location>
    <ligand>
        <name>CTP</name>
        <dbReference type="ChEBI" id="CHEBI:37563"/>
    </ligand>
</feature>
<evidence type="ECO:0000259" key="6">
    <source>
        <dbReference type="Pfam" id="PF04127"/>
    </source>
</evidence>
<evidence type="ECO:0000313" key="8">
    <source>
        <dbReference type="Proteomes" id="UP000254000"/>
    </source>
</evidence>
<feature type="region of interest" description="Phosphopantothenate--cysteine ligase" evidence="3">
    <location>
        <begin position="198"/>
        <end position="407"/>
    </location>
</feature>
<dbReference type="EC" id="6.3.2.5" evidence="3"/>
<feature type="binding site" evidence="3">
    <location>
        <begin position="315"/>
        <end position="318"/>
    </location>
    <ligand>
        <name>CTP</name>
        <dbReference type="ChEBI" id="CHEBI:37563"/>
    </ligand>
</feature>
<comment type="similarity">
    <text evidence="3 4">In the C-terminal section; belongs to the PPC synthetase family.</text>
</comment>
<dbReference type="Pfam" id="PF02441">
    <property type="entry name" value="Flavoprotein"/>
    <property type="match status" value="1"/>
</dbReference>
<dbReference type="GO" id="GO:0004632">
    <property type="term" value="F:phosphopantothenate--cysteine ligase activity"/>
    <property type="evidence" value="ECO:0007669"/>
    <property type="project" value="UniProtKB-UniRule"/>
</dbReference>
<evidence type="ECO:0000256" key="4">
    <source>
        <dbReference type="RuleBase" id="RU364078"/>
    </source>
</evidence>
<comment type="cofactor">
    <cofactor evidence="3">
        <name>Mg(2+)</name>
        <dbReference type="ChEBI" id="CHEBI:18420"/>
    </cofactor>
</comment>
<feature type="binding site" evidence="3">
    <location>
        <position position="296"/>
    </location>
    <ligand>
        <name>CTP</name>
        <dbReference type="ChEBI" id="CHEBI:37563"/>
    </ligand>
</feature>
<evidence type="ECO:0000256" key="1">
    <source>
        <dbReference type="ARBA" id="ARBA00022793"/>
    </source>
</evidence>
<dbReference type="InterPro" id="IPR035929">
    <property type="entry name" value="CoaB-like_sf"/>
</dbReference>
<dbReference type="Proteomes" id="UP000254000">
    <property type="component" value="Unassembled WGS sequence"/>
</dbReference>
<dbReference type="EC" id="4.1.1.36" evidence="3"/>
<feature type="binding site" evidence="3">
    <location>
        <position position="352"/>
    </location>
    <ligand>
        <name>CTP</name>
        <dbReference type="ChEBI" id="CHEBI:37563"/>
    </ligand>
</feature>
<dbReference type="SUPFAM" id="SSF52507">
    <property type="entry name" value="Homo-oligomeric flavin-containing Cys decarboxylases, HFCD"/>
    <property type="match status" value="1"/>
</dbReference>
<proteinExistence type="inferred from homology"/>
<dbReference type="GO" id="GO:0046872">
    <property type="term" value="F:metal ion binding"/>
    <property type="evidence" value="ECO:0007669"/>
    <property type="project" value="UniProtKB-KW"/>
</dbReference>
<evidence type="ECO:0000259" key="5">
    <source>
        <dbReference type="Pfam" id="PF02441"/>
    </source>
</evidence>
<dbReference type="InterPro" id="IPR007085">
    <property type="entry name" value="DNA/pantothenate-metab_flavo_C"/>
</dbReference>
<evidence type="ECO:0000256" key="3">
    <source>
        <dbReference type="HAMAP-Rule" id="MF_02225"/>
    </source>
</evidence>
<dbReference type="HAMAP" id="MF_02225">
    <property type="entry name" value="CoaBC"/>
    <property type="match status" value="1"/>
</dbReference>
<dbReference type="InterPro" id="IPR036551">
    <property type="entry name" value="Flavin_trans-like"/>
</dbReference>
<dbReference type="OrthoDB" id="9802554at2"/>
<feature type="binding site" evidence="3">
    <location>
        <position position="334"/>
    </location>
    <ligand>
        <name>CTP</name>
        <dbReference type="ChEBI" id="CHEBI:37563"/>
    </ligand>
</feature>
<comment type="function">
    <text evidence="4">Catalyzes two steps in the biosynthesis of coenzyme A. In the first step cysteine is conjugated to 4'-phosphopantothenate to form 4-phosphopantothenoylcysteine, in the latter compound is decarboxylated to form 4'-phosphopantotheine.</text>
</comment>
<comment type="pathway">
    <text evidence="3 4">Cofactor biosynthesis; coenzyme A biosynthesis; CoA from (R)-pantothenate: step 3/5.</text>
</comment>
<organism evidence="7 8">
    <name type="scientific">Gordonibacter pamelaeae</name>
    <dbReference type="NCBI Taxonomy" id="471189"/>
    <lineage>
        <taxon>Bacteria</taxon>
        <taxon>Bacillati</taxon>
        <taxon>Actinomycetota</taxon>
        <taxon>Coriobacteriia</taxon>
        <taxon>Eggerthellales</taxon>
        <taxon>Eggerthellaceae</taxon>
        <taxon>Gordonibacter</taxon>
    </lineage>
</organism>
<comment type="similarity">
    <text evidence="3 4">In the N-terminal section; belongs to the HFCD (homo-oligomeric flavin containing Cys decarboxylase) superfamily.</text>
</comment>
<dbReference type="NCBIfam" id="TIGR00521">
    <property type="entry name" value="coaBC_dfp"/>
    <property type="match status" value="1"/>
</dbReference>
<reference evidence="7 8" key="1">
    <citation type="journal article" date="2018" name="Elife">
        <title>Discovery and characterization of a prevalent human gut bacterial enzyme sufficient for the inactivation of a family of plant toxins.</title>
        <authorList>
            <person name="Koppel N."/>
            <person name="Bisanz J.E."/>
            <person name="Pandelia M.E."/>
            <person name="Turnbaugh P.J."/>
            <person name="Balskus E.P."/>
        </authorList>
    </citation>
    <scope>NUCLEOTIDE SEQUENCE [LARGE SCALE GENOMIC DNA]</scope>
    <source>
        <strain evidence="7 8">3C</strain>
    </source>
</reference>
<dbReference type="InterPro" id="IPR005252">
    <property type="entry name" value="CoaBC"/>
</dbReference>
<name>A0A369LWC4_9ACTN</name>
<dbReference type="Pfam" id="PF04127">
    <property type="entry name" value="DFP"/>
    <property type="match status" value="1"/>
</dbReference>
<dbReference type="GO" id="GO:0010181">
    <property type="term" value="F:FMN binding"/>
    <property type="evidence" value="ECO:0007669"/>
    <property type="project" value="UniProtKB-UniRule"/>
</dbReference>
<dbReference type="GO" id="GO:0015941">
    <property type="term" value="P:pantothenate catabolic process"/>
    <property type="evidence" value="ECO:0007669"/>
    <property type="project" value="InterPro"/>
</dbReference>
<gene>
    <name evidence="3 7" type="primary">coaBC</name>
    <name evidence="7" type="ORF">C1877_11325</name>
</gene>
<keyword evidence="8" id="KW-1185">Reference proteome</keyword>
<dbReference type="GO" id="GO:0071513">
    <property type="term" value="C:phosphopantothenoylcysteine decarboxylase complex"/>
    <property type="evidence" value="ECO:0007669"/>
    <property type="project" value="TreeGrafter"/>
</dbReference>
<comment type="function">
    <text evidence="3">Catalyzes two sequential steps in the biosynthesis of coenzyme A. In the first step cysteine is conjugated to 4'-phosphopantothenate to form 4-phosphopantothenoylcysteine. In the second step the latter compound is decarboxylated to form 4'-phosphopantotheine.</text>
</comment>
<evidence type="ECO:0000256" key="2">
    <source>
        <dbReference type="ARBA" id="ARBA00023239"/>
    </source>
</evidence>
<dbReference type="InterPro" id="IPR003382">
    <property type="entry name" value="Flavoprotein"/>
</dbReference>
<accession>A0A369LWC4</accession>
<dbReference type="GeneID" id="78360284"/>
<dbReference type="Gene3D" id="3.40.50.1950">
    <property type="entry name" value="Flavin prenyltransferase-like"/>
    <property type="match status" value="1"/>
</dbReference>
<feature type="active site" description="Proton donor" evidence="3">
    <location>
        <position position="165"/>
    </location>
</feature>
<feature type="domain" description="Flavoprotein" evidence="5">
    <location>
        <begin position="14"/>
        <end position="186"/>
    </location>
</feature>